<dbReference type="SMART" id="SM00855">
    <property type="entry name" value="PGAM"/>
    <property type="match status" value="1"/>
</dbReference>
<evidence type="ECO:0000313" key="2">
    <source>
        <dbReference type="Proteomes" id="UP000030101"/>
    </source>
</evidence>
<dbReference type="Pfam" id="PF00300">
    <property type="entry name" value="His_Phos_1"/>
    <property type="match status" value="1"/>
</dbReference>
<dbReference type="Proteomes" id="UP000030101">
    <property type="component" value="Unassembled WGS sequence"/>
</dbReference>
<keyword evidence="2" id="KW-1185">Reference proteome</keyword>
<protein>
    <recommendedName>
        <fullName evidence="3">Alpha-ribazole phosphatase</fullName>
    </recommendedName>
</protein>
<comment type="caution">
    <text evidence="1">The sequence shown here is derived from an EMBL/GenBank/DDBJ whole genome shotgun (WGS) entry which is preliminary data.</text>
</comment>
<dbReference type="RefSeq" id="WP_036792250.1">
    <property type="nucleotide sequence ID" value="NZ_JQZV01000013.1"/>
</dbReference>
<dbReference type="Gene3D" id="3.40.50.1240">
    <property type="entry name" value="Phosphoglycerate mutase-like"/>
    <property type="match status" value="1"/>
</dbReference>
<evidence type="ECO:0008006" key="3">
    <source>
        <dbReference type="Google" id="ProtNLM"/>
    </source>
</evidence>
<dbReference type="InterPro" id="IPR050275">
    <property type="entry name" value="PGM_Phosphatase"/>
</dbReference>
<evidence type="ECO:0000313" key="1">
    <source>
        <dbReference type="EMBL" id="KGN92175.1"/>
    </source>
</evidence>
<dbReference type="PANTHER" id="PTHR48100">
    <property type="entry name" value="BROAD-SPECIFICITY PHOSPHATASE YOR283W-RELATED"/>
    <property type="match status" value="1"/>
</dbReference>
<dbReference type="InterPro" id="IPR013078">
    <property type="entry name" value="His_Pase_superF_clade-1"/>
</dbReference>
<gene>
    <name evidence="1" type="ORF">HQ43_09135</name>
</gene>
<name>A0ABR4XL64_9PORP</name>
<dbReference type="InterPro" id="IPR029033">
    <property type="entry name" value="His_PPase_superfam"/>
</dbReference>
<dbReference type="SUPFAM" id="SSF53254">
    <property type="entry name" value="Phosphoglycerate mutase-like"/>
    <property type="match status" value="1"/>
</dbReference>
<proteinExistence type="predicted"/>
<accession>A0ABR4XL64</accession>
<sequence>MNILAIRHTSVNVPSGVCYGHLDVGVSDKFDEEAEAVRKLLPDDVGIYKAISSPSSRCTALASRLEFTFSTDSRLMELNFGAWEGKTWNSIYETKEGKEWFQDYENTICPDGESFSQLRDRVEELINHYVKEGVEQLLIVAHGGTLRSLFLICGICETAQEAFAKDVPYGGVFYLTYPA</sequence>
<dbReference type="CDD" id="cd07067">
    <property type="entry name" value="HP_PGM_like"/>
    <property type="match status" value="1"/>
</dbReference>
<reference evidence="1 2" key="1">
    <citation type="submission" date="2014-08" db="EMBL/GenBank/DDBJ databases">
        <title>Porphyromonas canoris strain:OH2762 Genome sequencing.</title>
        <authorList>
            <person name="Wallis C."/>
            <person name="Deusch O."/>
            <person name="O'Flynn C."/>
            <person name="Davis I."/>
            <person name="Jospin G."/>
            <person name="Darling A.E."/>
            <person name="Coil D.A."/>
            <person name="Alexiev A."/>
            <person name="Horsfall A."/>
            <person name="Kirkwood N."/>
            <person name="Harris S."/>
            <person name="Eisen J.A."/>
        </authorList>
    </citation>
    <scope>NUCLEOTIDE SEQUENCE [LARGE SCALE GENOMIC DNA]</scope>
    <source>
        <strain evidence="2">COT-108 OH2762</strain>
    </source>
</reference>
<organism evidence="1 2">
    <name type="scientific">Porphyromonas canoris</name>
    <dbReference type="NCBI Taxonomy" id="36875"/>
    <lineage>
        <taxon>Bacteria</taxon>
        <taxon>Pseudomonadati</taxon>
        <taxon>Bacteroidota</taxon>
        <taxon>Bacteroidia</taxon>
        <taxon>Bacteroidales</taxon>
        <taxon>Porphyromonadaceae</taxon>
        <taxon>Porphyromonas</taxon>
    </lineage>
</organism>
<dbReference type="EMBL" id="JQZV01000013">
    <property type="protein sequence ID" value="KGN92175.1"/>
    <property type="molecule type" value="Genomic_DNA"/>
</dbReference>